<sequence length="473" mass="55400">MTKYNFKNFFLFALLITLYRLFVLYHVNIDLHVDEAYYWGWSKHLDFGYYSKPPMIAWVIHLASMICGDSEICIKLPSLVLYLLTSINVFLIAKELFNEKVAFFSGITFITLPLVSFYSMAITTDSVLLFFYSLTLLFFIKAIKEDKLLYWIIAGITGGLGLLSKYNMIFFAISVIIYLYLCKKEEFKKRNLYIAMVIAAAVYLPNLIWNYHHNFITFQHTKEISEINRKLFHPDKLLNFILAQFGVFGPVFFGVLLYLAVKPCFKECRYKLLYSFAFVFLGFISIQAFLSRAFANWASAAYIAGTVLVIAYLIEKHKINLIKIGIAINLIAAVLFYHYHDITKMLNITLTSKKDPFKRVLGWNEVAKKLKPIVQKYNYPLMFDDRVLMAEMIYYLRPDAFNAVMFNPNGKIKNQYDMDTKLKIGKSYIYVTKENQAKKYFENSKLITVINVPLYPDFNRTYKVFFMKRFKGY</sequence>
<feature type="transmembrane region" description="Helical" evidence="8">
    <location>
        <begin position="192"/>
        <end position="209"/>
    </location>
</feature>
<proteinExistence type="predicted"/>
<feature type="transmembrane region" description="Helical" evidence="8">
    <location>
        <begin position="9"/>
        <end position="27"/>
    </location>
</feature>
<evidence type="ECO:0000256" key="6">
    <source>
        <dbReference type="ARBA" id="ARBA00022989"/>
    </source>
</evidence>
<dbReference type="GO" id="GO:0005886">
    <property type="term" value="C:plasma membrane"/>
    <property type="evidence" value="ECO:0007669"/>
    <property type="project" value="UniProtKB-SubCell"/>
</dbReference>
<dbReference type="PANTHER" id="PTHR33908">
    <property type="entry name" value="MANNOSYLTRANSFERASE YKCB-RELATED"/>
    <property type="match status" value="1"/>
</dbReference>
<keyword evidence="7 8" id="KW-0472">Membrane</keyword>
<gene>
    <name evidence="10" type="ORF">LNAT_P0229</name>
</gene>
<comment type="subcellular location">
    <subcellularLocation>
        <location evidence="1">Cell membrane</location>
        <topology evidence="1">Multi-pass membrane protein</topology>
    </subcellularLocation>
</comment>
<feature type="domain" description="Glycosyltransferase RgtA/B/C/D-like" evidence="9">
    <location>
        <begin position="51"/>
        <end position="209"/>
    </location>
</feature>
<evidence type="ECO:0000256" key="1">
    <source>
        <dbReference type="ARBA" id="ARBA00004651"/>
    </source>
</evidence>
<feature type="transmembrane region" description="Helical" evidence="8">
    <location>
        <begin position="79"/>
        <end position="97"/>
    </location>
</feature>
<evidence type="ECO:0000256" key="5">
    <source>
        <dbReference type="ARBA" id="ARBA00022692"/>
    </source>
</evidence>
<evidence type="ECO:0000256" key="2">
    <source>
        <dbReference type="ARBA" id="ARBA00022475"/>
    </source>
</evidence>
<feature type="transmembrane region" description="Helical" evidence="8">
    <location>
        <begin position="321"/>
        <end position="339"/>
    </location>
</feature>
<keyword evidence="6 8" id="KW-1133">Transmembrane helix</keyword>
<dbReference type="GO" id="GO:0009103">
    <property type="term" value="P:lipopolysaccharide biosynthetic process"/>
    <property type="evidence" value="ECO:0007669"/>
    <property type="project" value="UniProtKB-ARBA"/>
</dbReference>
<feature type="transmembrane region" description="Helical" evidence="8">
    <location>
        <begin position="149"/>
        <end position="180"/>
    </location>
</feature>
<evidence type="ECO:0000313" key="11">
    <source>
        <dbReference type="Proteomes" id="UP000217944"/>
    </source>
</evidence>
<keyword evidence="2" id="KW-1003">Cell membrane</keyword>
<organism evidence="10 11">
    <name type="scientific">Lebetimonas natsushimae</name>
    <dbReference type="NCBI Taxonomy" id="1936991"/>
    <lineage>
        <taxon>Bacteria</taxon>
        <taxon>Pseudomonadati</taxon>
        <taxon>Campylobacterota</taxon>
        <taxon>Epsilonproteobacteria</taxon>
        <taxon>Nautiliales</taxon>
        <taxon>Nautiliaceae</taxon>
        <taxon>Lebetimonas</taxon>
    </lineage>
</organism>
<dbReference type="RefSeq" id="WP_096258096.1">
    <property type="nucleotide sequence ID" value="NZ_BDME01000001.1"/>
</dbReference>
<dbReference type="PANTHER" id="PTHR33908:SF11">
    <property type="entry name" value="MEMBRANE PROTEIN"/>
    <property type="match status" value="1"/>
</dbReference>
<evidence type="ECO:0000256" key="4">
    <source>
        <dbReference type="ARBA" id="ARBA00022679"/>
    </source>
</evidence>
<feature type="transmembrane region" description="Helical" evidence="8">
    <location>
        <begin position="103"/>
        <end position="120"/>
    </location>
</feature>
<keyword evidence="5 8" id="KW-0812">Transmembrane</keyword>
<evidence type="ECO:0000256" key="7">
    <source>
        <dbReference type="ARBA" id="ARBA00023136"/>
    </source>
</evidence>
<feature type="transmembrane region" description="Helical" evidence="8">
    <location>
        <begin position="296"/>
        <end position="314"/>
    </location>
</feature>
<dbReference type="AlphaFoldDB" id="A0A292YCA3"/>
<evidence type="ECO:0000256" key="8">
    <source>
        <dbReference type="SAM" id="Phobius"/>
    </source>
</evidence>
<reference evidence="10 11" key="1">
    <citation type="journal article" date="2017" name="Syst. Appl. Microbiol.">
        <title>Lebetimonas natsushimae sp. nov., a novel strictly anaerobic, moderately thermophilic chemoautotroph isolated from a deep-sea hydrothermal vent polychaete nest in the Mid-Okinawa Trough.</title>
        <authorList>
            <person name="Nagata R."/>
            <person name="Takaki Y."/>
            <person name="Tame A."/>
            <person name="Nunoura T."/>
            <person name="Muto H."/>
            <person name="Mino S."/>
            <person name="Sawayama S."/>
            <person name="Takai K."/>
            <person name="Nakagawa S."/>
        </authorList>
    </citation>
    <scope>NUCLEOTIDE SEQUENCE [LARGE SCALE GENOMIC DNA]</scope>
    <source>
        <strain evidence="10 11">HS1857</strain>
    </source>
</reference>
<evidence type="ECO:0000259" key="9">
    <source>
        <dbReference type="Pfam" id="PF13231"/>
    </source>
</evidence>
<evidence type="ECO:0000256" key="3">
    <source>
        <dbReference type="ARBA" id="ARBA00022676"/>
    </source>
</evidence>
<dbReference type="InterPro" id="IPR038731">
    <property type="entry name" value="RgtA/B/C-like"/>
</dbReference>
<keyword evidence="3" id="KW-0328">Glycosyltransferase</keyword>
<dbReference type="Proteomes" id="UP000217944">
    <property type="component" value="Unassembled WGS sequence"/>
</dbReference>
<dbReference type="EMBL" id="BDME01000001">
    <property type="protein sequence ID" value="GAX86934.1"/>
    <property type="molecule type" value="Genomic_DNA"/>
</dbReference>
<comment type="caution">
    <text evidence="10">The sequence shown here is derived from an EMBL/GenBank/DDBJ whole genome shotgun (WGS) entry which is preliminary data.</text>
</comment>
<dbReference type="OrthoDB" id="9802649at2"/>
<feature type="transmembrane region" description="Helical" evidence="8">
    <location>
        <begin position="272"/>
        <end position="290"/>
    </location>
</feature>
<protein>
    <recommendedName>
        <fullName evidence="9">Glycosyltransferase RgtA/B/C/D-like domain-containing protein</fullName>
    </recommendedName>
</protein>
<name>A0A292YCA3_9BACT</name>
<accession>A0A292YCA3</accession>
<dbReference type="Pfam" id="PF13231">
    <property type="entry name" value="PMT_2"/>
    <property type="match status" value="1"/>
</dbReference>
<feature type="transmembrane region" description="Helical" evidence="8">
    <location>
        <begin position="237"/>
        <end position="260"/>
    </location>
</feature>
<dbReference type="GO" id="GO:0016763">
    <property type="term" value="F:pentosyltransferase activity"/>
    <property type="evidence" value="ECO:0007669"/>
    <property type="project" value="TreeGrafter"/>
</dbReference>
<keyword evidence="11" id="KW-1185">Reference proteome</keyword>
<keyword evidence="4" id="KW-0808">Transferase</keyword>
<dbReference type="InterPro" id="IPR050297">
    <property type="entry name" value="LipidA_mod_glycosyltrf_83"/>
</dbReference>
<evidence type="ECO:0000313" key="10">
    <source>
        <dbReference type="EMBL" id="GAX86934.1"/>
    </source>
</evidence>